<proteinExistence type="predicted"/>
<name>A0ABQ8P3R3_9CRYT</name>
<dbReference type="PANTHER" id="PTHR13489:SF0">
    <property type="entry name" value="MINI-CHROMOSOME MAINTENANCE COMPLEX-BINDING PROTEIN"/>
    <property type="match status" value="1"/>
</dbReference>
<reference evidence="3" key="1">
    <citation type="submission" date="2022-10" db="EMBL/GenBank/DDBJ databases">
        <title>Adaptive evolution leads to modifications in subtelomeric GC content in a zoonotic Cryptosporidium species.</title>
        <authorList>
            <person name="Li J."/>
            <person name="Feng Y."/>
            <person name="Xiao L."/>
        </authorList>
    </citation>
    <scope>NUCLEOTIDE SEQUENCE</scope>
    <source>
        <strain evidence="3">25894</strain>
    </source>
</reference>
<evidence type="ECO:0000313" key="3">
    <source>
        <dbReference type="EMBL" id="KAJ1607106.1"/>
    </source>
</evidence>
<organism evidence="3 4">
    <name type="scientific">Cryptosporidium canis</name>
    <dbReference type="NCBI Taxonomy" id="195482"/>
    <lineage>
        <taxon>Eukaryota</taxon>
        <taxon>Sar</taxon>
        <taxon>Alveolata</taxon>
        <taxon>Apicomplexa</taxon>
        <taxon>Conoidasida</taxon>
        <taxon>Coccidia</taxon>
        <taxon>Eucoccidiorida</taxon>
        <taxon>Eimeriorina</taxon>
        <taxon>Cryptosporidiidae</taxon>
        <taxon>Cryptosporidium</taxon>
    </lineage>
</organism>
<evidence type="ECO:0000256" key="1">
    <source>
        <dbReference type="ARBA" id="ARBA00004123"/>
    </source>
</evidence>
<keyword evidence="2" id="KW-0539">Nucleus</keyword>
<comment type="subcellular location">
    <subcellularLocation>
        <location evidence="1">Nucleus</location>
    </subcellularLocation>
</comment>
<dbReference type="Proteomes" id="UP001071777">
    <property type="component" value="Unassembled WGS sequence"/>
</dbReference>
<protein>
    <submittedName>
        <fullName evidence="3">MCM7 domain-containing protein</fullName>
    </submittedName>
</protein>
<dbReference type="InterPro" id="IPR019140">
    <property type="entry name" value="MCM_complex-bd"/>
</dbReference>
<dbReference type="EMBL" id="JAPCXB010000125">
    <property type="protein sequence ID" value="KAJ1607106.1"/>
    <property type="molecule type" value="Genomic_DNA"/>
</dbReference>
<comment type="caution">
    <text evidence="3">The sequence shown here is derived from an EMBL/GenBank/DDBJ whole genome shotgun (WGS) entry which is preliminary data.</text>
</comment>
<dbReference type="PANTHER" id="PTHR13489">
    <property type="entry name" value="MINI-CHROMOSOME MAINTENANCE COMPLEX-BINDING PROTEIN"/>
    <property type="match status" value="1"/>
</dbReference>
<keyword evidence="4" id="KW-1185">Reference proteome</keyword>
<gene>
    <name evidence="3" type="ORF">OJ252_2953</name>
</gene>
<evidence type="ECO:0000313" key="4">
    <source>
        <dbReference type="Proteomes" id="UP001071777"/>
    </source>
</evidence>
<dbReference type="Pfam" id="PF09739">
    <property type="entry name" value="MCM_bind"/>
    <property type="match status" value="1"/>
</dbReference>
<sequence length="574" mass="65653">MQSFLNLFVENIDHGKCDTTGQILNEESDGFIKGYFKARGMVEYFQEQEIFVPEKFSQNDQPTRKLEGNEVKYSSRNVYTFVPIPSSDYSNFDYEVESSISDVDSFPLVFDKFNECLLKIYDFTAELSECVSSLEAESREILSNNVKSSRSLSCFHKQAAINDIKINELIEVLSIVEIQEISGSESGYGMAWHSDNSELNTHKGNMKRRLVLHVVSFKRISNFSPVICPEICFNGYLGEFNSPLKTSELLQKMVEYKYPDLKDISSLYNAMVEYVSNEVCYGNRLLSEYILMSICHRRKLDLDAEIEGVASPPQVVLHISMCNKEFSKRLYSFFRNHLPRVFWISADVSNLNNADITPYFDVESDKFVTGALQIPLLRNLIVVDETSLEEGQLSAKGIENISNISCLTNFGYVNYNFTNYQVPIRTESNYIILTTGEKSVFSCQSDIKIPLEICNNTISDLKLTHKTNALSQYEAGISSNLRLYLSIVGSCVESFEFDDQTKDFIAETFVNIRQKPSFAKLIHPSTLHIWIMLARTQALMNGEERISKNRFENFIRLEYERIDKLSKSGKNTTS</sequence>
<evidence type="ECO:0000256" key="2">
    <source>
        <dbReference type="ARBA" id="ARBA00023242"/>
    </source>
</evidence>
<accession>A0ABQ8P3R3</accession>